<dbReference type="AlphaFoldDB" id="A0A0B7KKX2"/>
<evidence type="ECO:0000313" key="1">
    <source>
        <dbReference type="EMBL" id="CEO57799.1"/>
    </source>
</evidence>
<protein>
    <submittedName>
        <fullName evidence="1">Uncharacterized protein</fullName>
    </submittedName>
</protein>
<gene>
    <name evidence="1" type="ORF">BN869_000013857_1</name>
</gene>
<dbReference type="EMBL" id="CDPU01000149">
    <property type="protein sequence ID" value="CEO57799.1"/>
    <property type="molecule type" value="Genomic_DNA"/>
</dbReference>
<name>A0A0B7KKX2_BIOOC</name>
<proteinExistence type="predicted"/>
<reference evidence="1" key="1">
    <citation type="submission" date="2015-01" db="EMBL/GenBank/DDBJ databases">
        <authorList>
            <person name="Durling Mikael"/>
        </authorList>
    </citation>
    <scope>NUCLEOTIDE SEQUENCE</scope>
</reference>
<organism evidence="1">
    <name type="scientific">Bionectria ochroleuca</name>
    <name type="common">Gliocladium roseum</name>
    <dbReference type="NCBI Taxonomy" id="29856"/>
    <lineage>
        <taxon>Eukaryota</taxon>
        <taxon>Fungi</taxon>
        <taxon>Dikarya</taxon>
        <taxon>Ascomycota</taxon>
        <taxon>Pezizomycotina</taxon>
        <taxon>Sordariomycetes</taxon>
        <taxon>Hypocreomycetidae</taxon>
        <taxon>Hypocreales</taxon>
        <taxon>Bionectriaceae</taxon>
        <taxon>Clonostachys</taxon>
    </lineage>
</organism>
<sequence length="169" mass="19544">MRHLSTTVEKYLGLLQQDKTQREVLKVSDADQYRRPEVSNSVLKTWRISAERIQVESEMSYQMLHVITYVDSQDIPHELMAAAASQYNTESPMEMILGETPRVKDGRKPIVDGLFPLSGPTSWARFGEWVEAGRIEIATATLLERVLSFLHEWVRWREKEPLDSRAWGL</sequence>
<accession>A0A0B7KKX2</accession>